<evidence type="ECO:0000256" key="1">
    <source>
        <dbReference type="SAM" id="Coils"/>
    </source>
</evidence>
<evidence type="ECO:0000256" key="2">
    <source>
        <dbReference type="SAM" id="MobiDB-lite"/>
    </source>
</evidence>
<accession>A0A5D6W1G0</accession>
<keyword evidence="3" id="KW-0472">Membrane</keyword>
<keyword evidence="3" id="KW-1133">Transmembrane helix</keyword>
<protein>
    <submittedName>
        <fullName evidence="4">Uncharacterized protein</fullName>
    </submittedName>
</protein>
<dbReference type="AlphaFoldDB" id="A0A5D6W1G0"/>
<feature type="transmembrane region" description="Helical" evidence="3">
    <location>
        <begin position="157"/>
        <end position="176"/>
    </location>
</feature>
<comment type="caution">
    <text evidence="4">The sequence shown here is derived from an EMBL/GenBank/DDBJ whole genome shotgun (WGS) entry which is preliminary data.</text>
</comment>
<dbReference type="Proteomes" id="UP000323646">
    <property type="component" value="Unassembled WGS sequence"/>
</dbReference>
<dbReference type="EMBL" id="VTOY01000013">
    <property type="protein sequence ID" value="TYZ20625.1"/>
    <property type="molecule type" value="Genomic_DNA"/>
</dbReference>
<proteinExistence type="predicted"/>
<feature type="region of interest" description="Disordered" evidence="2">
    <location>
        <begin position="23"/>
        <end position="74"/>
    </location>
</feature>
<evidence type="ECO:0000313" key="4">
    <source>
        <dbReference type="EMBL" id="TYZ20625.1"/>
    </source>
</evidence>
<sequence>MEEKQEWTCACGQKNSGNFCEMCGKPRPEAQPADGSNHEAMENTQPPVTTAMETQAQPTAQPADSVVTPEQAAEAEKAAQAAMELQQQAQQMPPLDATQSMPPVRELAPMPQQQPWQQGMPQQPMVQPQQPPYMAPPPPPGYGYGPMPPKKKHTTQILIGIVVALLIVAVGAFAYVRGAEDRYVAKCVKGEEVVTEVQNLLKETKDLNGDPDADATKDFVVRLDKAGENLDKLARDLKSSRTGSKYKDANQKLVEAVQLERSLIDDTKTVVNQPLDKGTDEVVKRVQANTKDLAERAGEIQIPKTDFATAMQLSALPDDLKAYINKKKAIEEQKRIEAERRAAEAEAARKQAIRDRQAARNQRIIDASNGVEFLATSVRRTSANRLDIDGYFYNGSYNSIQKVSSMTLNITLYNNGAQVYSDHFYFYNDMYLGSLSPKGRQNQSLWVTTNGQSIPEFDEFEVNSTNVHWTYWRNF</sequence>
<evidence type="ECO:0000313" key="5">
    <source>
        <dbReference type="Proteomes" id="UP000323646"/>
    </source>
</evidence>
<feature type="coiled-coil region" evidence="1">
    <location>
        <begin position="326"/>
        <end position="362"/>
    </location>
</feature>
<reference evidence="4 5" key="1">
    <citation type="submission" date="2019-08" db="EMBL/GenBank/DDBJ databases">
        <title>Selenomonas sp. mPRGC5 and Selenomonas sp. mPRGC8 isolated from ruminal fluid of dairy goat (Capra hircus).</title>
        <authorList>
            <person name="Poothong S."/>
            <person name="Nuengjamnong C."/>
            <person name="Tanasupawat S."/>
        </authorList>
    </citation>
    <scope>NUCLEOTIDE SEQUENCE [LARGE SCALE GENOMIC DNA]</scope>
    <source>
        <strain evidence="5">mPRGC5</strain>
    </source>
</reference>
<gene>
    <name evidence="4" type="ORF">FZ040_11500</name>
</gene>
<dbReference type="RefSeq" id="WP_149172119.1">
    <property type="nucleotide sequence ID" value="NZ_VTOY01000013.1"/>
</dbReference>
<keyword evidence="5" id="KW-1185">Reference proteome</keyword>
<evidence type="ECO:0000256" key="3">
    <source>
        <dbReference type="SAM" id="Phobius"/>
    </source>
</evidence>
<keyword evidence="3" id="KW-0812">Transmembrane</keyword>
<name>A0A5D6W1G0_9FIRM</name>
<organism evidence="4 5">
    <name type="scientific">Selenomonas ruminis</name>
    <dbReference type="NCBI Taxonomy" id="2593411"/>
    <lineage>
        <taxon>Bacteria</taxon>
        <taxon>Bacillati</taxon>
        <taxon>Bacillota</taxon>
        <taxon>Negativicutes</taxon>
        <taxon>Selenomonadales</taxon>
        <taxon>Selenomonadaceae</taxon>
        <taxon>Selenomonas</taxon>
    </lineage>
</organism>
<feature type="compositionally biased region" description="Polar residues" evidence="2">
    <location>
        <begin position="42"/>
        <end position="62"/>
    </location>
</feature>
<keyword evidence="1" id="KW-0175">Coiled coil</keyword>
<dbReference type="OrthoDB" id="3191813at2"/>